<name>A0ABM0T8E4_CAMSA</name>
<evidence type="ECO:0000313" key="2">
    <source>
        <dbReference type="Proteomes" id="UP000694864"/>
    </source>
</evidence>
<feature type="region of interest" description="Disordered" evidence="1">
    <location>
        <begin position="197"/>
        <end position="223"/>
    </location>
</feature>
<reference evidence="2" key="1">
    <citation type="journal article" date="2014" name="Nat. Commun.">
        <title>The emerging biofuel crop Camelina sativa retains a highly undifferentiated hexaploid genome structure.</title>
        <authorList>
            <person name="Kagale S."/>
            <person name="Koh C."/>
            <person name="Nixon J."/>
            <person name="Bollina V."/>
            <person name="Clarke W.E."/>
            <person name="Tuteja R."/>
            <person name="Spillane C."/>
            <person name="Robinson S.J."/>
            <person name="Links M.G."/>
            <person name="Clarke C."/>
            <person name="Higgins E.E."/>
            <person name="Huebert T."/>
            <person name="Sharpe A.G."/>
            <person name="Parkin I.A."/>
        </authorList>
    </citation>
    <scope>NUCLEOTIDE SEQUENCE [LARGE SCALE GENOMIC DNA]</scope>
    <source>
        <strain evidence="2">cv. DH55</strain>
    </source>
</reference>
<protein>
    <submittedName>
        <fullName evidence="3">Uncharacterized protein LOC104707719</fullName>
    </submittedName>
</protein>
<feature type="region of interest" description="Disordered" evidence="1">
    <location>
        <begin position="1"/>
        <end position="40"/>
    </location>
</feature>
<keyword evidence="2" id="KW-1185">Reference proteome</keyword>
<dbReference type="GeneID" id="104707719"/>
<dbReference type="PANTHER" id="PTHR38378">
    <property type="entry name" value="MYOSIN HEAVY CHAIN-LIKE PROTEIN"/>
    <property type="match status" value="1"/>
</dbReference>
<feature type="compositionally biased region" description="Basic and acidic residues" evidence="1">
    <location>
        <begin position="26"/>
        <end position="36"/>
    </location>
</feature>
<evidence type="ECO:0000256" key="1">
    <source>
        <dbReference type="SAM" id="MobiDB-lite"/>
    </source>
</evidence>
<feature type="compositionally biased region" description="Polar residues" evidence="1">
    <location>
        <begin position="16"/>
        <end position="25"/>
    </location>
</feature>
<proteinExistence type="predicted"/>
<dbReference type="Proteomes" id="UP000694864">
    <property type="component" value="Chromosome 8"/>
</dbReference>
<dbReference type="PANTHER" id="PTHR38378:SF3">
    <property type="entry name" value="MYOSIN HEAVY CHAIN-LIKE PROTEIN"/>
    <property type="match status" value="1"/>
</dbReference>
<evidence type="ECO:0000313" key="3">
    <source>
        <dbReference type="RefSeq" id="XP_010422445.1"/>
    </source>
</evidence>
<feature type="region of interest" description="Disordered" evidence="1">
    <location>
        <begin position="108"/>
        <end position="130"/>
    </location>
</feature>
<accession>A0ABM0T8E4</accession>
<sequence>MSRLRAFSAPDLVPSDSGSITSSPTRTRDHPSHEDSGLEGITTNVKLLLKLVQDHNEATSRQHDDWKVQRVKTMMTILEDLKTRIQKAQQQQSSSSSGKKELRRCNTELKPTHDPNKNPMKPPQNDPDDVQKLRKELSASMAARKSLQMMCSSLGKEKEIMALELARKAHERNEMEELISDLRAQNDKLLKKVQNCAAEHSNEKKEDDDGQGGNDVSLQGRNKELSDQLLKSIDGYRSLKRKYKDVQEENGSMRRALRDYGEGMNVGTQKLNMLHEKITREDEVNIEDEISDLEKLFQGLGLKISNHSHKK</sequence>
<gene>
    <name evidence="3" type="primary">LOC104707719</name>
</gene>
<dbReference type="RefSeq" id="XP_010422445.1">
    <property type="nucleotide sequence ID" value="XM_010424143.2"/>
</dbReference>
<reference evidence="3" key="2">
    <citation type="submission" date="2025-08" db="UniProtKB">
        <authorList>
            <consortium name="RefSeq"/>
        </authorList>
    </citation>
    <scope>IDENTIFICATION</scope>
    <source>
        <tissue evidence="3">Leaf</tissue>
    </source>
</reference>
<organism evidence="2 3">
    <name type="scientific">Camelina sativa</name>
    <name type="common">False flax</name>
    <name type="synonym">Myagrum sativum</name>
    <dbReference type="NCBI Taxonomy" id="90675"/>
    <lineage>
        <taxon>Eukaryota</taxon>
        <taxon>Viridiplantae</taxon>
        <taxon>Streptophyta</taxon>
        <taxon>Embryophyta</taxon>
        <taxon>Tracheophyta</taxon>
        <taxon>Spermatophyta</taxon>
        <taxon>Magnoliopsida</taxon>
        <taxon>eudicotyledons</taxon>
        <taxon>Gunneridae</taxon>
        <taxon>Pentapetalae</taxon>
        <taxon>rosids</taxon>
        <taxon>malvids</taxon>
        <taxon>Brassicales</taxon>
        <taxon>Brassicaceae</taxon>
        <taxon>Camelineae</taxon>
        <taxon>Camelina</taxon>
    </lineage>
</organism>